<sequence>MIYRFITIEGNIGAGKTTLAKMLGDRLKARLMLEQFADNPFLPKFYENPKQYAFPLELFFLAERYQQMKSMFAKPDLFADVLISDYILLKSLLFARINLSDDEYHLFHRLFDIIHPQVPQPDLLIFLYAPVARLQQNIRKRNRSYEQHIADEYLFKIQEMYVQFIRQQSLPTLMIDVSDADFEHEPEQFEQIVHALDYEYEPGVHYLSL</sequence>
<dbReference type="GO" id="GO:0005524">
    <property type="term" value="F:ATP binding"/>
    <property type="evidence" value="ECO:0007669"/>
    <property type="project" value="UniProtKB-KW"/>
</dbReference>
<feature type="binding site" evidence="2">
    <location>
        <begin position="10"/>
        <end position="18"/>
    </location>
    <ligand>
        <name>ATP</name>
        <dbReference type="ChEBI" id="CHEBI:30616"/>
    </ligand>
</feature>
<keyword evidence="4" id="KW-0418">Kinase</keyword>
<proteinExistence type="predicted"/>
<evidence type="ECO:0000256" key="1">
    <source>
        <dbReference type="PIRSR" id="PIRSR000705-1"/>
    </source>
</evidence>
<reference evidence="4 5" key="1">
    <citation type="submission" date="2017-11" db="EMBL/GenBank/DDBJ databases">
        <title>Genomic Encyclopedia of Archaeal and Bacterial Type Strains, Phase II (KMG-II): From Individual Species to Whole Genera.</title>
        <authorList>
            <person name="Goeker M."/>
        </authorList>
    </citation>
    <scope>NUCLEOTIDE SEQUENCE [LARGE SCALE GENOMIC DNA]</scope>
    <source>
        <strain evidence="4 5">DSM 27268</strain>
    </source>
</reference>
<organism evidence="4 5">
    <name type="scientific">Thermoflavifilum aggregans</name>
    <dbReference type="NCBI Taxonomy" id="454188"/>
    <lineage>
        <taxon>Bacteria</taxon>
        <taxon>Pseudomonadati</taxon>
        <taxon>Bacteroidota</taxon>
        <taxon>Chitinophagia</taxon>
        <taxon>Chitinophagales</taxon>
        <taxon>Chitinophagaceae</taxon>
        <taxon>Thermoflavifilum</taxon>
    </lineage>
</organism>
<dbReference type="Pfam" id="PF01712">
    <property type="entry name" value="dNK"/>
    <property type="match status" value="1"/>
</dbReference>
<dbReference type="Gene3D" id="3.40.50.300">
    <property type="entry name" value="P-loop containing nucleotide triphosphate hydrolases"/>
    <property type="match status" value="1"/>
</dbReference>
<dbReference type="SUPFAM" id="SSF52540">
    <property type="entry name" value="P-loop containing nucleoside triphosphate hydrolases"/>
    <property type="match status" value="1"/>
</dbReference>
<dbReference type="InterPro" id="IPR050566">
    <property type="entry name" value="Deoxyribonucleoside_kinase"/>
</dbReference>
<dbReference type="AlphaFoldDB" id="A0A2M9CU07"/>
<dbReference type="InterPro" id="IPR031314">
    <property type="entry name" value="DNK_dom"/>
</dbReference>
<dbReference type="OrthoDB" id="9776634at2"/>
<dbReference type="PANTHER" id="PTHR10513">
    <property type="entry name" value="DEOXYNUCLEOSIDE KINASE"/>
    <property type="match status" value="1"/>
</dbReference>
<name>A0A2M9CU07_9BACT</name>
<dbReference type="GO" id="GO:0019136">
    <property type="term" value="F:deoxynucleoside kinase activity"/>
    <property type="evidence" value="ECO:0007669"/>
    <property type="project" value="InterPro"/>
</dbReference>
<dbReference type="EMBL" id="PGFG01000001">
    <property type="protein sequence ID" value="PJJ75407.1"/>
    <property type="molecule type" value="Genomic_DNA"/>
</dbReference>
<evidence type="ECO:0000256" key="2">
    <source>
        <dbReference type="PIRSR" id="PIRSR000705-3"/>
    </source>
</evidence>
<dbReference type="Proteomes" id="UP000230000">
    <property type="component" value="Unassembled WGS sequence"/>
</dbReference>
<dbReference type="PANTHER" id="PTHR10513:SF46">
    <property type="entry name" value="DEOXYGUANOSINE KINASE"/>
    <property type="match status" value="1"/>
</dbReference>
<dbReference type="PIRSF" id="PIRSF000705">
    <property type="entry name" value="DNK"/>
    <property type="match status" value="1"/>
</dbReference>
<evidence type="ECO:0000313" key="5">
    <source>
        <dbReference type="Proteomes" id="UP000230000"/>
    </source>
</evidence>
<evidence type="ECO:0000313" key="4">
    <source>
        <dbReference type="EMBL" id="PJJ75407.1"/>
    </source>
</evidence>
<accession>A0A2M9CU07</accession>
<dbReference type="GO" id="GO:0005737">
    <property type="term" value="C:cytoplasm"/>
    <property type="evidence" value="ECO:0007669"/>
    <property type="project" value="TreeGrafter"/>
</dbReference>
<dbReference type="InterPro" id="IPR002624">
    <property type="entry name" value="DCK/DGK"/>
</dbReference>
<dbReference type="RefSeq" id="WP_100314018.1">
    <property type="nucleotide sequence ID" value="NZ_PGFG01000001.1"/>
</dbReference>
<comment type="caution">
    <text evidence="4">The sequence shown here is derived from an EMBL/GenBank/DDBJ whole genome shotgun (WGS) entry which is preliminary data.</text>
</comment>
<keyword evidence="4" id="KW-0808">Transferase</keyword>
<dbReference type="InterPro" id="IPR027417">
    <property type="entry name" value="P-loop_NTPase"/>
</dbReference>
<dbReference type="CDD" id="cd01673">
    <property type="entry name" value="dNK"/>
    <property type="match status" value="1"/>
</dbReference>
<keyword evidence="2" id="KW-0067">ATP-binding</keyword>
<protein>
    <submittedName>
        <fullName evidence="4">Deoxyadenosine/deoxycytidine kinase</fullName>
    </submittedName>
</protein>
<feature type="active site" description="Proton acceptor" evidence="1">
    <location>
        <position position="80"/>
    </location>
</feature>
<evidence type="ECO:0000259" key="3">
    <source>
        <dbReference type="Pfam" id="PF01712"/>
    </source>
</evidence>
<gene>
    <name evidence="4" type="ORF">BXY57_0983</name>
</gene>
<feature type="domain" description="Deoxynucleoside kinase" evidence="3">
    <location>
        <begin position="6"/>
        <end position="195"/>
    </location>
</feature>
<keyword evidence="5" id="KW-1185">Reference proteome</keyword>
<keyword evidence="2" id="KW-0547">Nucleotide-binding</keyword>